<dbReference type="InterPro" id="IPR003961">
    <property type="entry name" value="FN3_dom"/>
</dbReference>
<evidence type="ECO:0000259" key="2">
    <source>
        <dbReference type="PROSITE" id="PS50853"/>
    </source>
</evidence>
<feature type="compositionally biased region" description="Polar residues" evidence="1">
    <location>
        <begin position="1599"/>
        <end position="1618"/>
    </location>
</feature>
<reference evidence="3 4" key="1">
    <citation type="submission" date="2021-03" db="EMBL/GenBank/DDBJ databases">
        <title>Assistant Professor.</title>
        <authorList>
            <person name="Huq M.A."/>
        </authorList>
    </citation>
    <scope>NUCLEOTIDE SEQUENCE [LARGE SCALE GENOMIC DNA]</scope>
    <source>
        <strain evidence="3 4">MAH-29</strain>
    </source>
</reference>
<comment type="caution">
    <text evidence="3">The sequence shown here is derived from an EMBL/GenBank/DDBJ whole genome shotgun (WGS) entry which is preliminary data.</text>
</comment>
<dbReference type="InterPro" id="IPR036116">
    <property type="entry name" value="FN3_sf"/>
</dbReference>
<dbReference type="PROSITE" id="PS50853">
    <property type="entry name" value="FN3"/>
    <property type="match status" value="1"/>
</dbReference>
<dbReference type="CDD" id="cd00063">
    <property type="entry name" value="FN3"/>
    <property type="match status" value="1"/>
</dbReference>
<keyword evidence="4" id="KW-1185">Reference proteome</keyword>
<feature type="region of interest" description="Disordered" evidence="1">
    <location>
        <begin position="1587"/>
        <end position="1705"/>
    </location>
</feature>
<organism evidence="3 4">
    <name type="scientific">Niastella soli</name>
    <dbReference type="NCBI Taxonomy" id="2821487"/>
    <lineage>
        <taxon>Bacteria</taxon>
        <taxon>Pseudomonadati</taxon>
        <taxon>Bacteroidota</taxon>
        <taxon>Chitinophagia</taxon>
        <taxon>Chitinophagales</taxon>
        <taxon>Chitinophagaceae</taxon>
        <taxon>Niastella</taxon>
    </lineage>
</organism>
<evidence type="ECO:0000256" key="1">
    <source>
        <dbReference type="SAM" id="MobiDB-lite"/>
    </source>
</evidence>
<dbReference type="Proteomes" id="UP000677244">
    <property type="component" value="Unassembled WGS sequence"/>
</dbReference>
<dbReference type="SUPFAM" id="SSF49265">
    <property type="entry name" value="Fibronectin type III"/>
    <property type="match status" value="1"/>
</dbReference>
<sequence length="2001" mass="219152">MLVTLYKKTISRLLILVACLFLGQLVNGQQYPVQIVPQLLPPYTLNVSDYYNGTSEKLVLLLTNTDLNKATLQVRLRMSIQGQAAKLISRDNVYYPPVSLDGGVPTRISLSDLAPYFRADNLIFEGITRAQYVQSGKLPEGFYQFCFEAVEVNSGQVVGRSSCAMAWISLSDPPLLNMPRTAESIVYKDPQNIIFQWTPRNYNSPTSAFNTEYEFTLVEIWDNGLAPEAAFGTAQPLYRTTTQATTLLYGPGEPLLLSGHKYAWRVRAQQTDGSKGSDAFRNNGYSEIFWFNCQNNCAAPLNVQHELSGGRATITWAANPNQSSFTVDYREKGQDGTTWYNTPTTANRMMVYDLKKDKTYEYRVGGTCDNGLTYTYSDIKTLVTPAADSAVNTECGLLEPEANIANRTPIQTLLTGDVITAGDFPVKLLQVSGQGTFTGAGYVTVPFIGQSRVKVKFNGITVNTDKQLIGGVIETTYDAKESQIGNLDKVIEGGGDVGIVVNGVDTAGYYIDMVIPDASHIAVELNSTADSSGNAPAGGATLAVTGSDGKVEQVKVEELPATIKDKNGTIYGVDKEGNVSKVASTEAMNMTSTELNSIKTDKAVVKFLPHGKQQYAFDEYQPVYKASVLFREKYEKLNDNYYVNSKAIVEAKTDVVKAVVEIKDKSIVVDSIRFVTGKGTRYESTLLADSTSWEIRIVGGPAADAQELYALYPQGGGKFLSLGKLLIASYPERTFKLVLVPVNGASVNKDAISQKLDAIYKPVGISFQVTQDQSFDDNSWDLVHDNKLAVSGSGWLSTLTDEMKALNKAYSSARSVQQDAVYLFVLDGSDSTIAGDMPRGKQFGYLFTGSNGNVVAHELGHGLFKLKHTFDSYGFQQGELSGNVMDYPAGYSFTKYQWDQIHDPGIAVGIFDSEGDGQSLAEAYLKCVNDDKIAAGLGKIFYDPIGQTVQLDDDMTPYAFFGSREGDIYGNLAAFKKGGKIYLYLLYSGGANAGEYGGVYGTIDGTNKSVTLKVVHATAKQVKIDDKNKLEGRQLANCSCNNLTKVVEPGNEVKVADKKTGKVTKGTASQKEEIKICDSDPYNLKHELAVQAEDGTTTWGEKIVKQLNYQIETNKKNKFGDNLLMAKLNGVSYISTGHDYKNNPVFQGGYKLEELDSKMAYLEISKGYQFYTRFIQTTCTVPQQVADKFAQDVFDKSAISKEKGIICLVLYNNKAPDNDPQQYTIGLAFGSGVSEATGIREILNAADGDVRETIVGKLIHAYRSIPKKRIVFNYFISRPTAQQISERNALRYADKPYPELRGVLKSTVDNIESETGNALAVRYFIAEATSDKIESEIIDEKKALKEEYVVDESVKVALNYAVKYADWNLYSWDGSTAKDDKIVVSSEPVVTACHFTLGKPCDMVAIDNLFFVATLFTPQKLMFIPVAAAVVYYGATDQWNEAGAYLGGYLGYYVLTDVCIPVLKYAASKTYSLIKFGPKGLKDIAVALEFRIASSKGLPREAIETLFAKQLSAEVAEYLIPNELTKNLWIKTENSGGQIGKVLVGSVEGNTVVVRGYREGTKYVIESIDEVRLKQIAEEVMEFKAEANAAKAGENPAASTTGNRPTQGQAPSQTQTVTEGRPGTQEPTGTSNQPPVEGSPTTSIGTGSQGRPGEPTGTSNQPAAQGSPTTEGQTGTQGRGTSTDNQPPTQNTSTSGGGTTSGAANTENTLESWLTKRNLKGSHIDDLLANAGSARAALMIQIENWEASILRKLNADLERYPTLGSELIAAPELLNHWHAANTKWWYKYALLREVYLQSSPFAVPPGLQQSIEDLQTIGLVRVGSVRPTNRIPDLGNLFEDDLIAEIGSGFRNSGNFDHLPPDLKTKMDDLYNQGYNVMLTQSRVKLTPWFTNKPQPDLLFFRANTRTFEISFTDIVYIDGKITPTTSFSTAQKNFNSLKGTGKQVSVFDFAWDKNPEIFFTGPPDTHVLDDVLNKPFTLKEVGKIATEYKNNTFNIVYKLQ</sequence>
<feature type="domain" description="Fibronectin type-III" evidence="2">
    <location>
        <begin position="299"/>
        <end position="387"/>
    </location>
</feature>
<evidence type="ECO:0000313" key="3">
    <source>
        <dbReference type="EMBL" id="MBO9203039.1"/>
    </source>
</evidence>
<dbReference type="EMBL" id="JAGHKO010000005">
    <property type="protein sequence ID" value="MBO9203039.1"/>
    <property type="molecule type" value="Genomic_DNA"/>
</dbReference>
<dbReference type="InterPro" id="IPR013783">
    <property type="entry name" value="Ig-like_fold"/>
</dbReference>
<feature type="compositionally biased region" description="Polar residues" evidence="1">
    <location>
        <begin position="1625"/>
        <end position="1646"/>
    </location>
</feature>
<gene>
    <name evidence="3" type="ORF">J7I42_22295</name>
</gene>
<name>A0ABS3YYN4_9BACT</name>
<dbReference type="RefSeq" id="WP_209141095.1">
    <property type="nucleotide sequence ID" value="NZ_JAGHKO010000005.1"/>
</dbReference>
<feature type="compositionally biased region" description="Low complexity" evidence="1">
    <location>
        <begin position="1587"/>
        <end position="1598"/>
    </location>
</feature>
<dbReference type="Gene3D" id="2.60.40.10">
    <property type="entry name" value="Immunoglobulins"/>
    <property type="match status" value="1"/>
</dbReference>
<evidence type="ECO:0000313" key="4">
    <source>
        <dbReference type="Proteomes" id="UP000677244"/>
    </source>
</evidence>
<proteinExistence type="predicted"/>
<accession>A0ABS3YYN4</accession>
<feature type="compositionally biased region" description="Low complexity" evidence="1">
    <location>
        <begin position="1665"/>
        <end position="1683"/>
    </location>
</feature>
<protein>
    <recommendedName>
        <fullName evidence="2">Fibronectin type-III domain-containing protein</fullName>
    </recommendedName>
</protein>